<dbReference type="PROSITE" id="PS01187">
    <property type="entry name" value="EGF_CA"/>
    <property type="match status" value="2"/>
</dbReference>
<feature type="domain" description="EGF-like" evidence="17">
    <location>
        <begin position="100"/>
        <end position="136"/>
    </location>
</feature>
<dbReference type="InterPro" id="IPR000152">
    <property type="entry name" value="EGF-type_Asp/Asn_hydroxyl_site"/>
</dbReference>
<feature type="transmembrane region" description="Helical" evidence="16">
    <location>
        <begin position="658"/>
        <end position="676"/>
    </location>
</feature>
<dbReference type="CDD" id="cd00054">
    <property type="entry name" value="EGF_CA"/>
    <property type="match status" value="3"/>
</dbReference>
<dbReference type="GO" id="GO:0030855">
    <property type="term" value="P:epithelial cell differentiation"/>
    <property type="evidence" value="ECO:0007669"/>
    <property type="project" value="UniProtKB-ARBA"/>
</dbReference>
<dbReference type="InterPro" id="IPR000203">
    <property type="entry name" value="GPS"/>
</dbReference>
<keyword evidence="4 16" id="KW-0812">Transmembrane</keyword>
<dbReference type="PRINTS" id="PR01128">
    <property type="entry name" value="EMR1HORMONER"/>
</dbReference>
<dbReference type="Gene3D" id="2.60.220.50">
    <property type="match status" value="1"/>
</dbReference>
<feature type="transmembrane region" description="Helical" evidence="16">
    <location>
        <begin position="473"/>
        <end position="494"/>
    </location>
</feature>
<evidence type="ECO:0000256" key="7">
    <source>
        <dbReference type="ARBA" id="ARBA00022989"/>
    </source>
</evidence>
<feature type="transmembrane region" description="Helical" evidence="16">
    <location>
        <begin position="688"/>
        <end position="710"/>
    </location>
</feature>
<dbReference type="AlphaFoldDB" id="A0A6J2WPT8"/>
<dbReference type="InParanoid" id="A0A6J2WPT8"/>
<evidence type="ECO:0000259" key="19">
    <source>
        <dbReference type="PROSITE" id="PS50261"/>
    </source>
</evidence>
<dbReference type="PROSITE" id="PS00010">
    <property type="entry name" value="ASX_HYDROXYL"/>
    <property type="match status" value="3"/>
</dbReference>
<feature type="domain" description="EGF-like" evidence="17">
    <location>
        <begin position="148"/>
        <end position="186"/>
    </location>
</feature>
<dbReference type="InterPro" id="IPR000742">
    <property type="entry name" value="EGF"/>
</dbReference>
<evidence type="ECO:0000259" key="18">
    <source>
        <dbReference type="PROSITE" id="PS50221"/>
    </source>
</evidence>
<dbReference type="GO" id="GO:0005886">
    <property type="term" value="C:plasma membrane"/>
    <property type="evidence" value="ECO:0007669"/>
    <property type="project" value="UniProtKB-SubCell"/>
</dbReference>
<dbReference type="RefSeq" id="XP_030645582.1">
    <property type="nucleotide sequence ID" value="XM_030789722.1"/>
</dbReference>
<evidence type="ECO:0000256" key="16">
    <source>
        <dbReference type="SAM" id="Phobius"/>
    </source>
</evidence>
<dbReference type="PROSITE" id="PS50026">
    <property type="entry name" value="EGF_3"/>
    <property type="match status" value="3"/>
</dbReference>
<keyword evidence="5" id="KW-0732">Signal</keyword>
<proteinExistence type="predicted"/>
<dbReference type="PANTHER" id="PTHR12011">
    <property type="entry name" value="ADHESION G-PROTEIN COUPLED RECEPTOR"/>
    <property type="match status" value="1"/>
</dbReference>
<dbReference type="SMART" id="SM00181">
    <property type="entry name" value="EGF"/>
    <property type="match status" value="3"/>
</dbReference>
<dbReference type="SUPFAM" id="SSF57184">
    <property type="entry name" value="Growth factor receptor domain"/>
    <property type="match status" value="1"/>
</dbReference>
<dbReference type="GO" id="GO:0007166">
    <property type="term" value="P:cell surface receptor signaling pathway"/>
    <property type="evidence" value="ECO:0007669"/>
    <property type="project" value="InterPro"/>
</dbReference>
<keyword evidence="3 14" id="KW-0245">EGF-like domain</keyword>
<sequence>MRNASTLRAITTACAMKDMRQTKRGSTLHKKLEKHAEMTDAFPLSSSTDKNECKEDRGVCGPNTECRNTIGSFDCTCSPGFVSSSGSEMFKANQGINCTDRDECEYEKCGEHAKCINFPGNYSCVCDPGFRQTLGKMHFYENEGPCEDVDECQRNSDICGPNAKCINTIGSYNCSCRAGFVPIMTDERFKPSKGLLCVEVTCDQFRNEKNSDQTMTEIQTFLRNSCSNLTGLASLEEARETADHRLGMDGESLLERLMAIVERFLSGGPLDDKKKVTAFLTLVENSVKMIGPFLKGRQTRISNSQTEVKVWMEKGMSPPQGNLVASAHHAQLNTTWKTATGDIYPGFTTAALICYHGLENSIPTRYFHELQEKTDKKFHMNSKVVTVAVSNQDTSHLQEDIILTFKHLQQKPEKYEHICVYWDPDKDGGAWSDRGCETVSSTVNHTVCSCSHLSSFAVLMASFDGKDPFELQVFTWVGLVLSLICLILSIITFSTIRSIKSTRTTIHLHLCICLFIADLIFLAGISPTGNKVGCSVVAGLLHFFFLAAFCWMCLEGVQLFRMVVLVFHTTLRPLYMMLAGYGVPAIIVIISAISNSKGYGTDHHCWLSMEAGFIWSFFGPVCIIIAANTFFFLVTVWKLAQKFSSLNPDLNALRKIRTFTITAIAQLCVLGIMWIFGCLQFDSDTRAIAYIFTIFNTLQGVLIFIMHCLLSKQVREEYAKVLARFCSPQKKKYSEFSSNQSKSQVSKSVQHTGESEI</sequence>
<dbReference type="OrthoDB" id="1100386at2759"/>
<dbReference type="InterPro" id="IPR001881">
    <property type="entry name" value="EGF-like_Ca-bd_dom"/>
</dbReference>
<keyword evidence="2" id="KW-1003">Cell membrane</keyword>
<keyword evidence="6" id="KW-0677">Repeat</keyword>
<dbReference type="SUPFAM" id="SSF81321">
    <property type="entry name" value="Family A G protein-coupled receptor-like"/>
    <property type="match status" value="1"/>
</dbReference>
<protein>
    <submittedName>
        <fullName evidence="21">Adhesion G protein-coupled receptor E2-like</fullName>
    </submittedName>
</protein>
<keyword evidence="9 16" id="KW-0472">Membrane</keyword>
<evidence type="ECO:0000256" key="10">
    <source>
        <dbReference type="ARBA" id="ARBA00023157"/>
    </source>
</evidence>
<dbReference type="InterPro" id="IPR049883">
    <property type="entry name" value="NOTCH1_EGF-like"/>
</dbReference>
<dbReference type="InterPro" id="IPR000832">
    <property type="entry name" value="GPCR_2_secretin-like"/>
</dbReference>
<dbReference type="PROSITE" id="PS50221">
    <property type="entry name" value="GAIN_B"/>
    <property type="match status" value="1"/>
</dbReference>
<evidence type="ECO:0000256" key="11">
    <source>
        <dbReference type="ARBA" id="ARBA00023170"/>
    </source>
</evidence>
<dbReference type="Pfam" id="PF00002">
    <property type="entry name" value="7tm_2"/>
    <property type="match status" value="1"/>
</dbReference>
<dbReference type="PROSITE" id="PS50261">
    <property type="entry name" value="G_PROTEIN_RECEP_F2_4"/>
    <property type="match status" value="1"/>
</dbReference>
<comment type="caution">
    <text evidence="14">Lacks conserved residue(s) required for the propagation of feature annotation.</text>
</comment>
<keyword evidence="20" id="KW-1185">Reference proteome</keyword>
<dbReference type="GO" id="GO:0005509">
    <property type="term" value="F:calcium ion binding"/>
    <property type="evidence" value="ECO:0007669"/>
    <property type="project" value="InterPro"/>
</dbReference>
<feature type="transmembrane region" description="Helical" evidence="16">
    <location>
        <begin position="613"/>
        <end position="637"/>
    </location>
</feature>
<feature type="compositionally biased region" description="Low complexity" evidence="15">
    <location>
        <begin position="737"/>
        <end position="750"/>
    </location>
</feature>
<dbReference type="Proteomes" id="UP000504632">
    <property type="component" value="Chromosome 13"/>
</dbReference>
<evidence type="ECO:0000256" key="6">
    <source>
        <dbReference type="ARBA" id="ARBA00022737"/>
    </source>
</evidence>
<feature type="transmembrane region" description="Helical" evidence="16">
    <location>
        <begin position="574"/>
        <end position="593"/>
    </location>
</feature>
<dbReference type="InterPro" id="IPR046338">
    <property type="entry name" value="GAIN_dom_sf"/>
</dbReference>
<keyword evidence="7 16" id="KW-1133">Transmembrane helix</keyword>
<dbReference type="SMART" id="SM00179">
    <property type="entry name" value="EGF_CA"/>
    <property type="match status" value="3"/>
</dbReference>
<dbReference type="GO" id="GO:0007189">
    <property type="term" value="P:adenylate cyclase-activating G protein-coupled receptor signaling pathway"/>
    <property type="evidence" value="ECO:0007669"/>
    <property type="project" value="TreeGrafter"/>
</dbReference>
<dbReference type="Gene3D" id="2.10.25.10">
    <property type="entry name" value="Laminin"/>
    <property type="match status" value="3"/>
</dbReference>
<evidence type="ECO:0000256" key="12">
    <source>
        <dbReference type="ARBA" id="ARBA00023180"/>
    </source>
</evidence>
<keyword evidence="13" id="KW-0807">Transducer</keyword>
<evidence type="ECO:0000256" key="2">
    <source>
        <dbReference type="ARBA" id="ARBA00022475"/>
    </source>
</evidence>
<evidence type="ECO:0000256" key="13">
    <source>
        <dbReference type="ARBA" id="ARBA00023224"/>
    </source>
</evidence>
<feature type="domain" description="GAIN-B" evidence="18">
    <location>
        <begin position="297"/>
        <end position="466"/>
    </location>
</feature>
<dbReference type="GeneID" id="115826042"/>
<dbReference type="Pfam" id="PF01825">
    <property type="entry name" value="GPS"/>
    <property type="match status" value="1"/>
</dbReference>
<dbReference type="InterPro" id="IPR057244">
    <property type="entry name" value="GAIN_B"/>
</dbReference>
<name>A0A6J2WPT8_CHACN</name>
<evidence type="ECO:0000256" key="3">
    <source>
        <dbReference type="ARBA" id="ARBA00022536"/>
    </source>
</evidence>
<feature type="region of interest" description="Disordered" evidence="15">
    <location>
        <begin position="732"/>
        <end position="757"/>
    </location>
</feature>
<evidence type="ECO:0000256" key="4">
    <source>
        <dbReference type="ARBA" id="ARBA00022692"/>
    </source>
</evidence>
<dbReference type="PANTHER" id="PTHR12011:SF433">
    <property type="entry name" value="ADHESION G PROTEIN-COUPLED RECEPTOR E1-LIKE-RELATED"/>
    <property type="match status" value="1"/>
</dbReference>
<dbReference type="FunFam" id="2.10.25.10:FF:000038">
    <property type="entry name" value="Fibrillin 2"/>
    <property type="match status" value="2"/>
</dbReference>
<dbReference type="Gene3D" id="1.20.1070.10">
    <property type="entry name" value="Rhodopsin 7-helix transmembrane proteins"/>
    <property type="match status" value="1"/>
</dbReference>
<dbReference type="Pfam" id="PF07645">
    <property type="entry name" value="EGF_CA"/>
    <property type="match status" value="3"/>
</dbReference>
<evidence type="ECO:0000313" key="21">
    <source>
        <dbReference type="RefSeq" id="XP_030645582.1"/>
    </source>
</evidence>
<feature type="domain" description="EGF-like" evidence="17">
    <location>
        <begin position="49"/>
        <end position="87"/>
    </location>
</feature>
<evidence type="ECO:0000256" key="5">
    <source>
        <dbReference type="ARBA" id="ARBA00022729"/>
    </source>
</evidence>
<dbReference type="InterPro" id="IPR017981">
    <property type="entry name" value="GPCR_2-like_7TM"/>
</dbReference>
<dbReference type="FunFam" id="1.20.1070.10:FF:000136">
    <property type="entry name" value="Adhesion G protein-coupled receptor E5"/>
    <property type="match status" value="1"/>
</dbReference>
<evidence type="ECO:0000256" key="8">
    <source>
        <dbReference type="ARBA" id="ARBA00023040"/>
    </source>
</evidence>
<dbReference type="InterPro" id="IPR001740">
    <property type="entry name" value="GPCR_2_EMR1-like_rcpt"/>
</dbReference>
<evidence type="ECO:0000259" key="17">
    <source>
        <dbReference type="PROSITE" id="PS50026"/>
    </source>
</evidence>
<dbReference type="InterPro" id="IPR009030">
    <property type="entry name" value="Growth_fac_rcpt_cys_sf"/>
</dbReference>
<keyword evidence="11" id="KW-0675">Receptor</keyword>
<evidence type="ECO:0000256" key="14">
    <source>
        <dbReference type="PROSITE-ProRule" id="PRU00076"/>
    </source>
</evidence>
<keyword evidence="10" id="KW-1015">Disulfide bond</keyword>
<reference evidence="21" key="1">
    <citation type="submission" date="2025-08" db="UniProtKB">
        <authorList>
            <consortium name="RefSeq"/>
        </authorList>
    </citation>
    <scope>IDENTIFICATION</scope>
</reference>
<feature type="transmembrane region" description="Helical" evidence="16">
    <location>
        <begin position="532"/>
        <end position="554"/>
    </location>
</feature>
<accession>A0A6J2WPT8</accession>
<feature type="transmembrane region" description="Helical" evidence="16">
    <location>
        <begin position="506"/>
        <end position="526"/>
    </location>
</feature>
<evidence type="ECO:0000256" key="15">
    <source>
        <dbReference type="SAM" id="MobiDB-lite"/>
    </source>
</evidence>
<evidence type="ECO:0000256" key="9">
    <source>
        <dbReference type="ARBA" id="ARBA00023136"/>
    </source>
</evidence>
<dbReference type="InterPro" id="IPR018097">
    <property type="entry name" value="EGF_Ca-bd_CS"/>
</dbReference>
<keyword evidence="8" id="KW-0297">G-protein coupled receptor</keyword>
<gene>
    <name evidence="21" type="primary">LOC115826042</name>
</gene>
<evidence type="ECO:0000256" key="1">
    <source>
        <dbReference type="ARBA" id="ARBA00004651"/>
    </source>
</evidence>
<dbReference type="PRINTS" id="PR00249">
    <property type="entry name" value="GPCRSECRETIN"/>
</dbReference>
<comment type="subcellular location">
    <subcellularLocation>
        <location evidence="1">Cell membrane</location>
        <topology evidence="1">Multi-pass membrane protein</topology>
    </subcellularLocation>
</comment>
<dbReference type="GO" id="GO:0004930">
    <property type="term" value="F:G protein-coupled receptor activity"/>
    <property type="evidence" value="ECO:0007669"/>
    <property type="project" value="UniProtKB-KW"/>
</dbReference>
<feature type="domain" description="G-protein coupled receptors family 2 profile 2" evidence="19">
    <location>
        <begin position="471"/>
        <end position="711"/>
    </location>
</feature>
<evidence type="ECO:0000313" key="20">
    <source>
        <dbReference type="Proteomes" id="UP000504632"/>
    </source>
</evidence>
<keyword evidence="12" id="KW-0325">Glycoprotein</keyword>
<organism evidence="20 21">
    <name type="scientific">Chanos chanos</name>
    <name type="common">Milkfish</name>
    <name type="synonym">Mugil chanos</name>
    <dbReference type="NCBI Taxonomy" id="29144"/>
    <lineage>
        <taxon>Eukaryota</taxon>
        <taxon>Metazoa</taxon>
        <taxon>Chordata</taxon>
        <taxon>Craniata</taxon>
        <taxon>Vertebrata</taxon>
        <taxon>Euteleostomi</taxon>
        <taxon>Actinopterygii</taxon>
        <taxon>Neopterygii</taxon>
        <taxon>Teleostei</taxon>
        <taxon>Ostariophysi</taxon>
        <taxon>Gonorynchiformes</taxon>
        <taxon>Chanidae</taxon>
        <taxon>Chanos</taxon>
    </lineage>
</organism>
<dbReference type="SMART" id="SM00303">
    <property type="entry name" value="GPS"/>
    <property type="match status" value="1"/>
</dbReference>